<organism evidence="1 2">
    <name type="scientific">Flavobacterium quisquiliarum</name>
    <dbReference type="NCBI Taxonomy" id="1834436"/>
    <lineage>
        <taxon>Bacteria</taxon>
        <taxon>Pseudomonadati</taxon>
        <taxon>Bacteroidota</taxon>
        <taxon>Flavobacteriia</taxon>
        <taxon>Flavobacteriales</taxon>
        <taxon>Flavobacteriaceae</taxon>
        <taxon>Flavobacterium</taxon>
    </lineage>
</organism>
<accession>A0ABV8W8Q9</accession>
<dbReference type="Proteomes" id="UP001595719">
    <property type="component" value="Unassembled WGS sequence"/>
</dbReference>
<sequence>MNRIELPIFTYILQFREGTYCSQVKAENIESSIFKWFEKIKEEKNEIKFLGNKTLNDIEFKINNQTNIPTKLDRLNNVWFLHFSSKTGSFFINIIKTSNS</sequence>
<proteinExistence type="predicted"/>
<name>A0ABV8W8Q9_9FLAO</name>
<protein>
    <submittedName>
        <fullName evidence="1">Uncharacterized protein</fullName>
    </submittedName>
</protein>
<comment type="caution">
    <text evidence="1">The sequence shown here is derived from an EMBL/GenBank/DDBJ whole genome shotgun (WGS) entry which is preliminary data.</text>
</comment>
<dbReference type="EMBL" id="JBHSCO010000004">
    <property type="protein sequence ID" value="MFC4392210.1"/>
    <property type="molecule type" value="Genomic_DNA"/>
</dbReference>
<evidence type="ECO:0000313" key="2">
    <source>
        <dbReference type="Proteomes" id="UP001595719"/>
    </source>
</evidence>
<reference evidence="2" key="1">
    <citation type="journal article" date="2019" name="Int. J. Syst. Evol. Microbiol.">
        <title>The Global Catalogue of Microorganisms (GCM) 10K type strain sequencing project: providing services to taxonomists for standard genome sequencing and annotation.</title>
        <authorList>
            <consortium name="The Broad Institute Genomics Platform"/>
            <consortium name="The Broad Institute Genome Sequencing Center for Infectious Disease"/>
            <person name="Wu L."/>
            <person name="Ma J."/>
        </authorList>
    </citation>
    <scope>NUCLEOTIDE SEQUENCE [LARGE SCALE GENOMIC DNA]</scope>
    <source>
        <strain evidence="2">CGMCC 1.15345</strain>
    </source>
</reference>
<evidence type="ECO:0000313" key="1">
    <source>
        <dbReference type="EMBL" id="MFC4392210.1"/>
    </source>
</evidence>
<gene>
    <name evidence="1" type="ORF">ACFOY0_14520</name>
</gene>
<keyword evidence="2" id="KW-1185">Reference proteome</keyword>
<dbReference type="RefSeq" id="WP_179006994.1">
    <property type="nucleotide sequence ID" value="NZ_JBHSCO010000004.1"/>
</dbReference>